<gene>
    <name evidence="2" type="ORF">DPM19_04165</name>
</gene>
<dbReference type="Proteomes" id="UP000251891">
    <property type="component" value="Unassembled WGS sequence"/>
</dbReference>
<evidence type="ECO:0000256" key="1">
    <source>
        <dbReference type="SAM" id="MobiDB-lite"/>
    </source>
</evidence>
<dbReference type="EMBL" id="QLYX01000002">
    <property type="protein sequence ID" value="RAY16126.1"/>
    <property type="molecule type" value="Genomic_DNA"/>
</dbReference>
<proteinExistence type="predicted"/>
<evidence type="ECO:0000313" key="2">
    <source>
        <dbReference type="EMBL" id="RAY16126.1"/>
    </source>
</evidence>
<feature type="region of interest" description="Disordered" evidence="1">
    <location>
        <begin position="44"/>
        <end position="71"/>
    </location>
</feature>
<dbReference type="AlphaFoldDB" id="A0A365HB18"/>
<protein>
    <submittedName>
        <fullName evidence="2">Uncharacterized protein</fullName>
    </submittedName>
</protein>
<reference evidence="2 3" key="1">
    <citation type="submission" date="2018-06" db="EMBL/GenBank/DDBJ databases">
        <title>Actinomadura craniellae sp. nov. isolated from marine sponge Craniella sp.</title>
        <authorList>
            <person name="Li L."/>
            <person name="Xu Q.H."/>
            <person name="Lin H.W."/>
            <person name="Lu Y.H."/>
        </authorList>
    </citation>
    <scope>NUCLEOTIDE SEQUENCE [LARGE SCALE GENOMIC DNA]</scope>
    <source>
        <strain evidence="2 3">LHW63021</strain>
    </source>
</reference>
<name>A0A365HB18_9ACTN</name>
<organism evidence="2 3">
    <name type="scientific">Actinomadura craniellae</name>
    <dbReference type="NCBI Taxonomy" id="2231787"/>
    <lineage>
        <taxon>Bacteria</taxon>
        <taxon>Bacillati</taxon>
        <taxon>Actinomycetota</taxon>
        <taxon>Actinomycetes</taxon>
        <taxon>Streptosporangiales</taxon>
        <taxon>Thermomonosporaceae</taxon>
        <taxon>Actinomadura</taxon>
    </lineage>
</organism>
<keyword evidence="3" id="KW-1185">Reference proteome</keyword>
<accession>A0A365HB18</accession>
<comment type="caution">
    <text evidence="2">The sequence shown here is derived from an EMBL/GenBank/DDBJ whole genome shotgun (WGS) entry which is preliminary data.</text>
</comment>
<evidence type="ECO:0000313" key="3">
    <source>
        <dbReference type="Proteomes" id="UP000251891"/>
    </source>
</evidence>
<sequence length="509" mass="54129">MISLLGAILATVTITPVGTKVTGGIESAICRVVEQALAQACIPGTKGGNGDVTSDPRPPVDPNAQPTPEDEAFQPNRCIISQETTTTRSAMRILFIKITSTSQVKVIQWSDGTVTVDSTGVAAGGVEAAFDIPGLGKWGGSASLQGSFTKGSGGGGRWLFDKHKTGDPQKDLELNHADAEQFIEYLKGAAKCNSRPPGARSTELGMLCHHNNQDKLPPLPPDRIPDLDITRTTMEAAGDLKFGGSFSKGDKKILSGTTKGLAGTVLDDVLVMRGNGEVTFVYTMEIGGKMGAGYQAEGSYMQQVYVTYNAEEYDKAKKEGRSPSPVYLRITTARRGADGNPGFEGKITPQAGPFTIQIEGGGGKTDTTVHTEVAELDLHNNPGDSAIVQEWLEGRGRNPAASLPTPRDFTNPLPPNASEFEKLMHEKAKISSLEYRVNIDWWKAAFAIGLGVSTGKGGTVGFKLFGLEISQETETQTLSGNPLYAGAPDPDGSRPWFPFTNCTKVKPIP</sequence>